<evidence type="ECO:0000256" key="1">
    <source>
        <dbReference type="SAM" id="Phobius"/>
    </source>
</evidence>
<dbReference type="Proteomes" id="UP001232445">
    <property type="component" value="Unassembled WGS sequence"/>
</dbReference>
<organism evidence="2 3">
    <name type="scientific">Caldalkalibacillus uzonensis</name>
    <dbReference type="NCBI Taxonomy" id="353224"/>
    <lineage>
        <taxon>Bacteria</taxon>
        <taxon>Bacillati</taxon>
        <taxon>Bacillota</taxon>
        <taxon>Bacilli</taxon>
        <taxon>Bacillales</taxon>
        <taxon>Bacillaceae</taxon>
        <taxon>Caldalkalibacillus</taxon>
    </lineage>
</organism>
<protein>
    <submittedName>
        <fullName evidence="2">Uncharacterized protein</fullName>
    </submittedName>
</protein>
<keyword evidence="1" id="KW-0472">Membrane</keyword>
<reference evidence="2 3" key="1">
    <citation type="submission" date="2023-07" db="EMBL/GenBank/DDBJ databases">
        <title>Genomic Encyclopedia of Type Strains, Phase IV (KMG-IV): sequencing the most valuable type-strain genomes for metagenomic binning, comparative biology and taxonomic classification.</title>
        <authorList>
            <person name="Goeker M."/>
        </authorList>
    </citation>
    <scope>NUCLEOTIDE SEQUENCE [LARGE SCALE GENOMIC DNA]</scope>
    <source>
        <strain evidence="2 3">DSM 17740</strain>
    </source>
</reference>
<sequence>MMKLDNGALIGLVIAVVCVSIFVFCKLTFVIPIQFRCNDITVATKPMRAEVVKRITVLLLKI</sequence>
<feature type="transmembrane region" description="Helical" evidence="1">
    <location>
        <begin position="7"/>
        <end position="31"/>
    </location>
</feature>
<dbReference type="EMBL" id="JAUSUQ010000002">
    <property type="protein sequence ID" value="MDQ0338031.1"/>
    <property type="molecule type" value="Genomic_DNA"/>
</dbReference>
<name>A0ABU0CNN3_9BACI</name>
<comment type="caution">
    <text evidence="2">The sequence shown here is derived from an EMBL/GenBank/DDBJ whole genome shotgun (WGS) entry which is preliminary data.</text>
</comment>
<accession>A0ABU0CNN3</accession>
<proteinExistence type="predicted"/>
<keyword evidence="1" id="KW-0812">Transmembrane</keyword>
<keyword evidence="3" id="KW-1185">Reference proteome</keyword>
<evidence type="ECO:0000313" key="3">
    <source>
        <dbReference type="Proteomes" id="UP001232445"/>
    </source>
</evidence>
<keyword evidence="1" id="KW-1133">Transmembrane helix</keyword>
<gene>
    <name evidence="2" type="ORF">J2S00_000814</name>
</gene>
<evidence type="ECO:0000313" key="2">
    <source>
        <dbReference type="EMBL" id="MDQ0338031.1"/>
    </source>
</evidence>